<evidence type="ECO:0000313" key="1">
    <source>
        <dbReference type="EMBL" id="CAM9787926.1"/>
    </source>
</evidence>
<organism evidence="1 2">
    <name type="scientific">Rangifer tarandus platyrhynchus</name>
    <name type="common">Svalbard reindeer</name>
    <dbReference type="NCBI Taxonomy" id="3082113"/>
    <lineage>
        <taxon>Eukaryota</taxon>
        <taxon>Metazoa</taxon>
        <taxon>Chordata</taxon>
        <taxon>Craniata</taxon>
        <taxon>Vertebrata</taxon>
        <taxon>Euteleostomi</taxon>
        <taxon>Mammalia</taxon>
        <taxon>Eutheria</taxon>
        <taxon>Laurasiatheria</taxon>
        <taxon>Artiodactyla</taxon>
        <taxon>Ruminantia</taxon>
        <taxon>Pecora</taxon>
        <taxon>Cervidae</taxon>
        <taxon>Odocoileinae</taxon>
        <taxon>Rangifer</taxon>
    </lineage>
</organism>
<evidence type="ECO:0000313" key="2">
    <source>
        <dbReference type="Proteomes" id="UP001162501"/>
    </source>
</evidence>
<dbReference type="Proteomes" id="UP001162501">
    <property type="component" value="Chromosome 17"/>
</dbReference>
<reference evidence="1" key="2">
    <citation type="submission" date="2025-03" db="EMBL/GenBank/DDBJ databases">
        <authorList>
            <consortium name="ELIXIR-Norway"/>
            <consortium name="Elixir Norway"/>
        </authorList>
    </citation>
    <scope>NUCLEOTIDE SEQUENCE</scope>
</reference>
<protein>
    <submittedName>
        <fullName evidence="1">Uncharacterized protein</fullName>
    </submittedName>
</protein>
<reference evidence="1" key="1">
    <citation type="submission" date="2023-05" db="EMBL/GenBank/DDBJ databases">
        <authorList>
            <consortium name="ELIXIR-Norway"/>
        </authorList>
    </citation>
    <scope>NUCLEOTIDE SEQUENCE</scope>
</reference>
<accession>A0AC59YLE8</accession>
<sequence>MPVCVTAIRVYQQSRLCPRVLPPGNEQPETYEDRSVFLLPFHTPCYGDFSVWRTLEERSLIGSHLTRLPGRQAEKVPGGEFASAPSSVGCCLRSGWDETDVAYGTLSHADI</sequence>
<dbReference type="EMBL" id="OX596101">
    <property type="protein sequence ID" value="CAM9787926.1"/>
    <property type="molecule type" value="Genomic_DNA"/>
</dbReference>
<name>A0AC59YLE8_RANTA</name>
<gene>
    <name evidence="1" type="ORF">MRATA1EN22A_LOCUS7467</name>
</gene>
<proteinExistence type="predicted"/>